<reference evidence="2 3" key="1">
    <citation type="submission" date="2024-03" db="EMBL/GenBank/DDBJ databases">
        <title>Aquirufa genome sequencing.</title>
        <authorList>
            <person name="Pitt A."/>
            <person name="Hahn M.W."/>
        </authorList>
    </citation>
    <scope>NUCLEOTIDE SEQUENCE [LARGE SCALE GENOMIC DNA]</scope>
    <source>
        <strain evidence="2 3">HETE-83D</strain>
    </source>
</reference>
<feature type="chain" id="PRO_5047384561" description="DUF4488 domain-containing protein" evidence="1">
    <location>
        <begin position="20"/>
        <end position="161"/>
    </location>
</feature>
<name>A0ABW6DIY4_9BACT</name>
<dbReference type="Proteomes" id="UP001598019">
    <property type="component" value="Unassembled WGS sequence"/>
</dbReference>
<gene>
    <name evidence="2" type="ORF">SKC37_07355</name>
</gene>
<comment type="caution">
    <text evidence="2">The sequence shown here is derived from an EMBL/GenBank/DDBJ whole genome shotgun (WGS) entry which is preliminary data.</text>
</comment>
<feature type="signal peptide" evidence="1">
    <location>
        <begin position="1"/>
        <end position="19"/>
    </location>
</feature>
<evidence type="ECO:0000313" key="3">
    <source>
        <dbReference type="Proteomes" id="UP001598019"/>
    </source>
</evidence>
<keyword evidence="3" id="KW-1185">Reference proteome</keyword>
<evidence type="ECO:0000256" key="1">
    <source>
        <dbReference type="SAM" id="SignalP"/>
    </source>
</evidence>
<dbReference type="EMBL" id="JBBKXX010000002">
    <property type="protein sequence ID" value="MFD3408468.1"/>
    <property type="molecule type" value="Genomic_DNA"/>
</dbReference>
<proteinExistence type="predicted"/>
<sequence length="161" mass="18643">MKKALLLTVFSLFFSMTYGQSFQVKDLSKSIGFWEGKLIYLDYSSGKPYSMAANITLSLTQDQKGFIMLYEYPKEPQANAKDTTYVTGNLFDKDRIVAFNKEQNGDFQLITEVDGEDGNDNKKAVLRHTYLLKEEQFSIVKEVIFVGTDKWIKRNEYVFQH</sequence>
<evidence type="ECO:0000313" key="2">
    <source>
        <dbReference type="EMBL" id="MFD3408468.1"/>
    </source>
</evidence>
<organism evidence="2 3">
    <name type="scientific">Aquirufa esocilacus</name>
    <dbReference type="NCBI Taxonomy" id="3096513"/>
    <lineage>
        <taxon>Bacteria</taxon>
        <taxon>Pseudomonadati</taxon>
        <taxon>Bacteroidota</taxon>
        <taxon>Cytophagia</taxon>
        <taxon>Cytophagales</taxon>
        <taxon>Flectobacillaceae</taxon>
        <taxon>Aquirufa</taxon>
    </lineage>
</organism>
<accession>A0ABW6DIY4</accession>
<dbReference type="RefSeq" id="WP_377980856.1">
    <property type="nucleotide sequence ID" value="NZ_JBBKXX010000002.1"/>
</dbReference>
<evidence type="ECO:0008006" key="4">
    <source>
        <dbReference type="Google" id="ProtNLM"/>
    </source>
</evidence>
<keyword evidence="1" id="KW-0732">Signal</keyword>
<protein>
    <recommendedName>
        <fullName evidence="4">DUF4488 domain-containing protein</fullName>
    </recommendedName>
</protein>